<organism evidence="1 2">
    <name type="scientific">Liparis tanakae</name>
    <name type="common">Tanaka's snailfish</name>
    <dbReference type="NCBI Taxonomy" id="230148"/>
    <lineage>
        <taxon>Eukaryota</taxon>
        <taxon>Metazoa</taxon>
        <taxon>Chordata</taxon>
        <taxon>Craniata</taxon>
        <taxon>Vertebrata</taxon>
        <taxon>Euteleostomi</taxon>
        <taxon>Actinopterygii</taxon>
        <taxon>Neopterygii</taxon>
        <taxon>Teleostei</taxon>
        <taxon>Neoteleostei</taxon>
        <taxon>Acanthomorphata</taxon>
        <taxon>Eupercaria</taxon>
        <taxon>Perciformes</taxon>
        <taxon>Cottioidei</taxon>
        <taxon>Cottales</taxon>
        <taxon>Liparidae</taxon>
        <taxon>Liparis</taxon>
    </lineage>
</organism>
<reference evidence="1 2" key="1">
    <citation type="submission" date="2019-03" db="EMBL/GenBank/DDBJ databases">
        <title>First draft genome of Liparis tanakae, snailfish: a comprehensive survey of snailfish specific genes.</title>
        <authorList>
            <person name="Kim W."/>
            <person name="Song I."/>
            <person name="Jeong J.-H."/>
            <person name="Kim D."/>
            <person name="Kim S."/>
            <person name="Ryu S."/>
            <person name="Song J.Y."/>
            <person name="Lee S.K."/>
        </authorList>
    </citation>
    <scope>NUCLEOTIDE SEQUENCE [LARGE SCALE GENOMIC DNA]</scope>
    <source>
        <tissue evidence="1">Muscle</tissue>
    </source>
</reference>
<protein>
    <submittedName>
        <fullName evidence="1">Uncharacterized protein</fullName>
    </submittedName>
</protein>
<dbReference type="AlphaFoldDB" id="A0A4Z2I7S6"/>
<keyword evidence="2" id="KW-1185">Reference proteome</keyword>
<dbReference type="EMBL" id="SRLO01000119">
    <property type="protein sequence ID" value="TNN73998.1"/>
    <property type="molecule type" value="Genomic_DNA"/>
</dbReference>
<evidence type="ECO:0000313" key="1">
    <source>
        <dbReference type="EMBL" id="TNN73998.1"/>
    </source>
</evidence>
<accession>A0A4Z2I7S6</accession>
<dbReference type="Proteomes" id="UP000314294">
    <property type="component" value="Unassembled WGS sequence"/>
</dbReference>
<gene>
    <name evidence="1" type="ORF">EYF80_015819</name>
</gene>
<sequence length="100" mass="11063">MIQKRHQAADNLKMRSTSLEDCNAFLFNDNRQAWAYFSQGRAGFVVSVPALRRERTHISDCLSLGVALVHRALKTDVNGLDGEGGEGRVVKGRCEAVCLE</sequence>
<proteinExistence type="predicted"/>
<name>A0A4Z2I7S6_9TELE</name>
<evidence type="ECO:0000313" key="2">
    <source>
        <dbReference type="Proteomes" id="UP000314294"/>
    </source>
</evidence>
<comment type="caution">
    <text evidence="1">The sequence shown here is derived from an EMBL/GenBank/DDBJ whole genome shotgun (WGS) entry which is preliminary data.</text>
</comment>